<dbReference type="Proteomes" id="UP000030856">
    <property type="component" value="Unassembled WGS sequence"/>
</dbReference>
<dbReference type="STRING" id="2340.JV46_06170"/>
<dbReference type="Gene3D" id="1.10.1660.10">
    <property type="match status" value="1"/>
</dbReference>
<protein>
    <submittedName>
        <fullName evidence="1">Transcriptional regulator</fullName>
    </submittedName>
</protein>
<reference evidence="1 2" key="1">
    <citation type="journal article" date="2014" name="BMC Genomics">
        <title>The genome of the intracellular bacterium of the coastal bivalve, Solemya velum: a blueprint for thriving in and out of symbiosis.</title>
        <authorList>
            <person name="Dmytrenko O."/>
            <person name="Russell S.L."/>
            <person name="Loo W.T."/>
            <person name="Fontanez K.M."/>
            <person name="Liao L."/>
            <person name="Roeselers G."/>
            <person name="Sharma R."/>
            <person name="Stewart F.J."/>
            <person name="Newton I.L."/>
            <person name="Woyke T."/>
            <person name="Wu D."/>
            <person name="Lang J.M."/>
            <person name="Eisen J.A."/>
            <person name="Cavanaugh C.M."/>
        </authorList>
    </citation>
    <scope>NUCLEOTIDE SEQUENCE [LARGE SCALE GENOMIC DNA]</scope>
    <source>
        <strain evidence="1 2">WH</strain>
    </source>
</reference>
<keyword evidence="2" id="KW-1185">Reference proteome</keyword>
<dbReference type="EMBL" id="JRAA01000002">
    <property type="protein sequence ID" value="KHF25272.1"/>
    <property type="molecule type" value="Genomic_DNA"/>
</dbReference>
<dbReference type="RefSeq" id="WP_052132231.1">
    <property type="nucleotide sequence ID" value="NZ_JRAA01000002.1"/>
</dbReference>
<evidence type="ECO:0000313" key="2">
    <source>
        <dbReference type="Proteomes" id="UP000030856"/>
    </source>
</evidence>
<comment type="caution">
    <text evidence="1">The sequence shown here is derived from an EMBL/GenBank/DDBJ whole genome shotgun (WGS) entry which is preliminary data.</text>
</comment>
<evidence type="ECO:0000313" key="1">
    <source>
        <dbReference type="EMBL" id="KHF25272.1"/>
    </source>
</evidence>
<name>A0A0B0H9E7_SOVGS</name>
<gene>
    <name evidence="1" type="ORF">JV46_06170</name>
</gene>
<dbReference type="AlphaFoldDB" id="A0A0B0H9E7"/>
<organism evidence="1 2">
    <name type="scientific">Solemya velum gill symbiont</name>
    <dbReference type="NCBI Taxonomy" id="2340"/>
    <lineage>
        <taxon>Bacteria</taxon>
        <taxon>Pseudomonadati</taxon>
        <taxon>Pseudomonadota</taxon>
        <taxon>Gammaproteobacteria</taxon>
        <taxon>sulfur-oxidizing symbionts</taxon>
    </lineage>
</organism>
<sequence length="109" mass="12181">MANMTNLHILSGELLDESTEVTLVQLCRTCAVQPDTIEAMVDQGILEPLRKQGQDLCFPATSIKRIRITLRLQRDLDVNLAGAALALELLERIDELNARLRIMKDGLEP</sequence>
<proteinExistence type="predicted"/>
<dbReference type="Pfam" id="PF13591">
    <property type="entry name" value="MerR_2"/>
    <property type="match status" value="1"/>
</dbReference>
<accession>A0A0B0H9E7</accession>